<keyword evidence="2" id="KW-0456">Lyase</keyword>
<dbReference type="Gene3D" id="3.40.50.1400">
    <property type="match status" value="1"/>
</dbReference>
<dbReference type="Proteomes" id="UP001058290">
    <property type="component" value="Chromosome"/>
</dbReference>
<dbReference type="EMBL" id="CP104377">
    <property type="protein sequence ID" value="UXC19335.1"/>
    <property type="molecule type" value="Genomic_DNA"/>
</dbReference>
<keyword evidence="4" id="KW-1185">Reference proteome</keyword>
<gene>
    <name evidence="3" type="ORF">N4T19_04200</name>
</gene>
<dbReference type="CDD" id="cd03416">
    <property type="entry name" value="CbiX_SirB_N"/>
    <property type="match status" value="1"/>
</dbReference>
<organism evidence="3 4">
    <name type="scientific">Comamonas squillarum</name>
    <dbReference type="NCBI Taxonomy" id="2977320"/>
    <lineage>
        <taxon>Bacteria</taxon>
        <taxon>Pseudomonadati</taxon>
        <taxon>Pseudomonadota</taxon>
        <taxon>Betaproteobacteria</taxon>
        <taxon>Burkholderiales</taxon>
        <taxon>Comamonadaceae</taxon>
        <taxon>Comamonas</taxon>
    </lineage>
</organism>
<dbReference type="PANTHER" id="PTHR33542">
    <property type="entry name" value="SIROHYDROCHLORIN FERROCHELATASE, CHLOROPLASTIC"/>
    <property type="match status" value="1"/>
</dbReference>
<dbReference type="PANTHER" id="PTHR33542:SF3">
    <property type="entry name" value="SIROHYDROCHLORIN FERROCHELATASE, CHLOROPLASTIC"/>
    <property type="match status" value="1"/>
</dbReference>
<accession>A0ABY6A353</accession>
<dbReference type="Pfam" id="PF01903">
    <property type="entry name" value="CbiX"/>
    <property type="match status" value="1"/>
</dbReference>
<reference evidence="3" key="1">
    <citation type="submission" date="2022-09" db="EMBL/GenBank/DDBJ databases">
        <title>Bacterial diversity in gut of crayfish and pufferfish.</title>
        <authorList>
            <person name="Huang Y."/>
        </authorList>
    </citation>
    <scope>NUCLEOTIDE SEQUENCE</scope>
    <source>
        <strain evidence="3">PR12</strain>
    </source>
</reference>
<name>A0ABY6A353_9BURK</name>
<evidence type="ECO:0000256" key="2">
    <source>
        <dbReference type="ARBA" id="ARBA00023239"/>
    </source>
</evidence>
<dbReference type="RefSeq" id="WP_116925621.1">
    <property type="nucleotide sequence ID" value="NZ_CP104377.1"/>
</dbReference>
<evidence type="ECO:0000256" key="1">
    <source>
        <dbReference type="ARBA" id="ARBA00022723"/>
    </source>
</evidence>
<dbReference type="InterPro" id="IPR050963">
    <property type="entry name" value="Sirohydro_Cobaltochel/CbiX"/>
</dbReference>
<dbReference type="InterPro" id="IPR002762">
    <property type="entry name" value="CbiX-like"/>
</dbReference>
<evidence type="ECO:0000313" key="4">
    <source>
        <dbReference type="Proteomes" id="UP001058290"/>
    </source>
</evidence>
<evidence type="ECO:0000313" key="3">
    <source>
        <dbReference type="EMBL" id="UXC19335.1"/>
    </source>
</evidence>
<dbReference type="SUPFAM" id="SSF53800">
    <property type="entry name" value="Chelatase"/>
    <property type="match status" value="1"/>
</dbReference>
<keyword evidence="1" id="KW-0479">Metal-binding</keyword>
<proteinExistence type="predicted"/>
<sequence>MPSPSSATGLILLSHGSKDPVWRRNAEHLLAQVQQAQPAAAVACAYLDWCEPPLGPAVAQLLQSHPQLTHITIWPLLFGVGKHASEDIPALVEELAPRYPQLQLRIAPAMGEDARVIQLLADMAGGYLQGKLQG</sequence>
<protein>
    <submittedName>
        <fullName evidence="3">CbiX/SirB N-terminal domain-containing protein</fullName>
    </submittedName>
</protein>